<reference evidence="1" key="1">
    <citation type="submission" date="2014-09" db="EMBL/GenBank/DDBJ databases">
        <authorList>
            <person name="Magalhaes I.L.F."/>
            <person name="Oliveira U."/>
            <person name="Santos F.R."/>
            <person name="Vidigal T.H.D.A."/>
            <person name="Brescovit A.D."/>
            <person name="Santos A.J."/>
        </authorList>
    </citation>
    <scope>NUCLEOTIDE SEQUENCE</scope>
    <source>
        <tissue evidence="1">Shoot tissue taken approximately 20 cm above the soil surface</tissue>
    </source>
</reference>
<evidence type="ECO:0000313" key="1">
    <source>
        <dbReference type="EMBL" id="JAD59349.1"/>
    </source>
</evidence>
<dbReference type="EMBL" id="GBRH01238546">
    <property type="protein sequence ID" value="JAD59349.1"/>
    <property type="molecule type" value="Transcribed_RNA"/>
</dbReference>
<reference evidence="1" key="2">
    <citation type="journal article" date="2015" name="Data Brief">
        <title>Shoot transcriptome of the giant reed, Arundo donax.</title>
        <authorList>
            <person name="Barrero R.A."/>
            <person name="Guerrero F.D."/>
            <person name="Moolhuijzen P."/>
            <person name="Goolsby J.A."/>
            <person name="Tidwell J."/>
            <person name="Bellgard S.E."/>
            <person name="Bellgard M.I."/>
        </authorList>
    </citation>
    <scope>NUCLEOTIDE SEQUENCE</scope>
    <source>
        <tissue evidence="1">Shoot tissue taken approximately 20 cm above the soil surface</tissue>
    </source>
</reference>
<protein>
    <submittedName>
        <fullName evidence="1">Uncharacterized protein</fullName>
    </submittedName>
</protein>
<accession>A0A0A9B5Q4</accession>
<sequence length="46" mass="5269">MIKDVVFRSSKLLNYAARNYKVNISIRKKLKIYHICVSLVCLAANA</sequence>
<name>A0A0A9B5Q4_ARUDO</name>
<dbReference type="AlphaFoldDB" id="A0A0A9B5Q4"/>
<organism evidence="1">
    <name type="scientific">Arundo donax</name>
    <name type="common">Giant reed</name>
    <name type="synonym">Donax arundinaceus</name>
    <dbReference type="NCBI Taxonomy" id="35708"/>
    <lineage>
        <taxon>Eukaryota</taxon>
        <taxon>Viridiplantae</taxon>
        <taxon>Streptophyta</taxon>
        <taxon>Embryophyta</taxon>
        <taxon>Tracheophyta</taxon>
        <taxon>Spermatophyta</taxon>
        <taxon>Magnoliopsida</taxon>
        <taxon>Liliopsida</taxon>
        <taxon>Poales</taxon>
        <taxon>Poaceae</taxon>
        <taxon>PACMAD clade</taxon>
        <taxon>Arundinoideae</taxon>
        <taxon>Arundineae</taxon>
        <taxon>Arundo</taxon>
    </lineage>
</organism>
<proteinExistence type="predicted"/>